<feature type="domain" description="HTH hxlR-type" evidence="4">
    <location>
        <begin position="1"/>
        <end position="97"/>
    </location>
</feature>
<sequence length="118" mass="13817">MDETFDYLGKKWSVKIIKGLFCNRNHFKDLLELNPALSSKVLSERLKELEKKGIIEKKVVNSNPFHTGYFLTEKGLKLNKIIFELFDFALDTVDINNEHCSKLREESKKKIRVCLNIK</sequence>
<dbReference type="PANTHER" id="PTHR33204:SF18">
    <property type="entry name" value="TRANSCRIPTIONAL REGULATORY PROTEIN"/>
    <property type="match status" value="1"/>
</dbReference>
<dbReference type="GeneID" id="1472306"/>
<dbReference type="InterPro" id="IPR036388">
    <property type="entry name" value="WH-like_DNA-bd_sf"/>
</dbReference>
<accession>Q8TTL6</accession>
<gene>
    <name evidence="5" type="ordered locus">MA_0414</name>
</gene>
<evidence type="ECO:0000256" key="1">
    <source>
        <dbReference type="ARBA" id="ARBA00023015"/>
    </source>
</evidence>
<keyword evidence="1" id="KW-0805">Transcription regulation</keyword>
<dbReference type="EnsemblBacteria" id="AAM03862">
    <property type="protein sequence ID" value="AAM03862"/>
    <property type="gene ID" value="MA_0414"/>
</dbReference>
<organism evidence="5 6">
    <name type="scientific">Methanosarcina acetivorans (strain ATCC 35395 / DSM 2834 / JCM 12185 / C2A)</name>
    <dbReference type="NCBI Taxonomy" id="188937"/>
    <lineage>
        <taxon>Archaea</taxon>
        <taxon>Methanobacteriati</taxon>
        <taxon>Methanobacteriota</taxon>
        <taxon>Stenosarchaea group</taxon>
        <taxon>Methanomicrobia</taxon>
        <taxon>Methanosarcinales</taxon>
        <taxon>Methanosarcinaceae</taxon>
        <taxon>Methanosarcina</taxon>
    </lineage>
</organism>
<dbReference type="GO" id="GO:0003677">
    <property type="term" value="F:DNA binding"/>
    <property type="evidence" value="ECO:0007669"/>
    <property type="project" value="UniProtKB-KW"/>
</dbReference>
<dbReference type="HOGENOM" id="CLU_111585_5_3_2"/>
<dbReference type="Pfam" id="PF01638">
    <property type="entry name" value="HxlR"/>
    <property type="match status" value="1"/>
</dbReference>
<name>Q8TTL6_METAC</name>
<evidence type="ECO:0000259" key="4">
    <source>
        <dbReference type="PROSITE" id="PS51118"/>
    </source>
</evidence>
<dbReference type="Gene3D" id="1.10.10.10">
    <property type="entry name" value="Winged helix-like DNA-binding domain superfamily/Winged helix DNA-binding domain"/>
    <property type="match status" value="1"/>
</dbReference>
<dbReference type="Proteomes" id="UP000002487">
    <property type="component" value="Chromosome"/>
</dbReference>
<dbReference type="InterPro" id="IPR036390">
    <property type="entry name" value="WH_DNA-bd_sf"/>
</dbReference>
<dbReference type="GO" id="GO:0032993">
    <property type="term" value="C:protein-DNA complex"/>
    <property type="evidence" value="ECO:0000318"/>
    <property type="project" value="GO_Central"/>
</dbReference>
<dbReference type="PhylomeDB" id="Q8TTL6"/>
<dbReference type="RefSeq" id="WP_011020467.1">
    <property type="nucleotide sequence ID" value="NC_003552.1"/>
</dbReference>
<dbReference type="GO" id="GO:0003700">
    <property type="term" value="F:DNA-binding transcription factor activity"/>
    <property type="evidence" value="ECO:0000318"/>
    <property type="project" value="GO_Central"/>
</dbReference>
<dbReference type="InterPro" id="IPR002577">
    <property type="entry name" value="HTH_HxlR"/>
</dbReference>
<dbReference type="GO" id="GO:0006355">
    <property type="term" value="P:regulation of DNA-templated transcription"/>
    <property type="evidence" value="ECO:0000318"/>
    <property type="project" value="GO_Central"/>
</dbReference>
<dbReference type="InParanoid" id="Q8TTL6"/>
<dbReference type="KEGG" id="mac:MA_0414"/>
<proteinExistence type="predicted"/>
<reference evidence="5 6" key="1">
    <citation type="journal article" date="2002" name="Genome Res.">
        <title>The genome of Methanosarcina acetivorans reveals extensive metabolic and physiological diversity.</title>
        <authorList>
            <person name="Galagan J.E."/>
            <person name="Nusbaum C."/>
            <person name="Roy A."/>
            <person name="Endrizzi M.G."/>
            <person name="Macdonald P."/>
            <person name="FitzHugh W."/>
            <person name="Calvo S."/>
            <person name="Engels R."/>
            <person name="Smirnov S."/>
            <person name="Atnoor D."/>
            <person name="Brown A."/>
            <person name="Allen N."/>
            <person name="Naylor J."/>
            <person name="Stange-Thomann N."/>
            <person name="DeArellano K."/>
            <person name="Johnson R."/>
            <person name="Linton L."/>
            <person name="McEwan P."/>
            <person name="McKernan K."/>
            <person name="Talamas J."/>
            <person name="Tirrell A."/>
            <person name="Ye W."/>
            <person name="Zimmer A."/>
            <person name="Barber R.D."/>
            <person name="Cann I."/>
            <person name="Graham D.E."/>
            <person name="Grahame D.A."/>
            <person name="Guss A."/>
            <person name="Hedderich R."/>
            <person name="Ingram-Smith C."/>
            <person name="Kuettner C.H."/>
            <person name="Krzycki J.A."/>
            <person name="Leigh J.A."/>
            <person name="Li W."/>
            <person name="Liu J."/>
            <person name="Mukhopadhyay B."/>
            <person name="Reeve J.N."/>
            <person name="Smith K."/>
            <person name="Springer T.A."/>
            <person name="Umayam L.A."/>
            <person name="White O."/>
            <person name="White R.H."/>
            <person name="de Macario E.C."/>
            <person name="Ferry J.G."/>
            <person name="Jarrell K.F."/>
            <person name="Jing H."/>
            <person name="Macario A.J.L."/>
            <person name="Paulsen I."/>
            <person name="Pritchett M."/>
            <person name="Sowers K.R."/>
            <person name="Swanson R.V."/>
            <person name="Zinder S.H."/>
            <person name="Lander E."/>
            <person name="Metcalf W.W."/>
            <person name="Birren B."/>
        </authorList>
    </citation>
    <scope>NUCLEOTIDE SEQUENCE [LARGE SCALE GENOMIC DNA]</scope>
    <source>
        <strain evidence="6">ATCC 35395 / DSM 2834 / JCM 12185 / C2A</strain>
    </source>
</reference>
<keyword evidence="3" id="KW-0804">Transcription</keyword>
<protein>
    <recommendedName>
        <fullName evidence="4">HTH hxlR-type domain-containing protein</fullName>
    </recommendedName>
</protein>
<dbReference type="SUPFAM" id="SSF46785">
    <property type="entry name" value="Winged helix' DNA-binding domain"/>
    <property type="match status" value="1"/>
</dbReference>
<evidence type="ECO:0000256" key="2">
    <source>
        <dbReference type="ARBA" id="ARBA00023125"/>
    </source>
</evidence>
<evidence type="ECO:0000256" key="3">
    <source>
        <dbReference type="ARBA" id="ARBA00023163"/>
    </source>
</evidence>
<dbReference type="PANTHER" id="PTHR33204">
    <property type="entry name" value="TRANSCRIPTIONAL REGULATOR, MARR FAMILY"/>
    <property type="match status" value="1"/>
</dbReference>
<dbReference type="AlphaFoldDB" id="Q8TTL6"/>
<evidence type="ECO:0000313" key="5">
    <source>
        <dbReference type="EMBL" id="AAM03862.1"/>
    </source>
</evidence>
<keyword evidence="6" id="KW-1185">Reference proteome</keyword>
<dbReference type="EMBL" id="AE010299">
    <property type="protein sequence ID" value="AAM03862.1"/>
    <property type="molecule type" value="Genomic_DNA"/>
</dbReference>
<keyword evidence="2" id="KW-0238">DNA-binding</keyword>
<evidence type="ECO:0000313" key="6">
    <source>
        <dbReference type="Proteomes" id="UP000002487"/>
    </source>
</evidence>
<dbReference type="OrthoDB" id="10490at2157"/>
<dbReference type="PROSITE" id="PS51118">
    <property type="entry name" value="HTH_HXLR"/>
    <property type="match status" value="1"/>
</dbReference>